<gene>
    <name evidence="2" type="ORF">EYF80_029458</name>
</gene>
<evidence type="ECO:0000256" key="1">
    <source>
        <dbReference type="SAM" id="SignalP"/>
    </source>
</evidence>
<dbReference type="Proteomes" id="UP000314294">
    <property type="component" value="Unassembled WGS sequence"/>
</dbReference>
<keyword evidence="3" id="KW-1185">Reference proteome</keyword>
<accession>A0A4Z2H5E0</accession>
<dbReference type="AlphaFoldDB" id="A0A4Z2H5E0"/>
<comment type="caution">
    <text evidence="2">The sequence shown here is derived from an EMBL/GenBank/DDBJ whole genome shotgun (WGS) entry which is preliminary data.</text>
</comment>
<evidence type="ECO:0000313" key="2">
    <source>
        <dbReference type="EMBL" id="TNN60293.1"/>
    </source>
</evidence>
<proteinExistence type="predicted"/>
<reference evidence="2 3" key="1">
    <citation type="submission" date="2019-03" db="EMBL/GenBank/DDBJ databases">
        <title>First draft genome of Liparis tanakae, snailfish: a comprehensive survey of snailfish specific genes.</title>
        <authorList>
            <person name="Kim W."/>
            <person name="Song I."/>
            <person name="Jeong J.-H."/>
            <person name="Kim D."/>
            <person name="Kim S."/>
            <person name="Ryu S."/>
            <person name="Song J.Y."/>
            <person name="Lee S.K."/>
        </authorList>
    </citation>
    <scope>NUCLEOTIDE SEQUENCE [LARGE SCALE GENOMIC DNA]</scope>
    <source>
        <tissue evidence="2">Muscle</tissue>
    </source>
</reference>
<organism evidence="2 3">
    <name type="scientific">Liparis tanakae</name>
    <name type="common">Tanaka's snailfish</name>
    <dbReference type="NCBI Taxonomy" id="230148"/>
    <lineage>
        <taxon>Eukaryota</taxon>
        <taxon>Metazoa</taxon>
        <taxon>Chordata</taxon>
        <taxon>Craniata</taxon>
        <taxon>Vertebrata</taxon>
        <taxon>Euteleostomi</taxon>
        <taxon>Actinopterygii</taxon>
        <taxon>Neopterygii</taxon>
        <taxon>Teleostei</taxon>
        <taxon>Neoteleostei</taxon>
        <taxon>Acanthomorphata</taxon>
        <taxon>Eupercaria</taxon>
        <taxon>Perciformes</taxon>
        <taxon>Cottioidei</taxon>
        <taxon>Cottales</taxon>
        <taxon>Liparidae</taxon>
        <taxon>Liparis</taxon>
    </lineage>
</organism>
<evidence type="ECO:0000313" key="3">
    <source>
        <dbReference type="Proteomes" id="UP000314294"/>
    </source>
</evidence>
<feature type="signal peptide" evidence="1">
    <location>
        <begin position="1"/>
        <end position="20"/>
    </location>
</feature>
<feature type="chain" id="PRO_5021452105" evidence="1">
    <location>
        <begin position="21"/>
        <end position="59"/>
    </location>
</feature>
<sequence length="59" mass="6320">MSSAIILSAALVNLFWSTNADAGAAPELELGLELELRGKEGLMDAKLTMVLIKRFLSVT</sequence>
<protein>
    <submittedName>
        <fullName evidence="2">Uncharacterized protein</fullName>
    </submittedName>
</protein>
<dbReference type="EMBL" id="SRLO01000336">
    <property type="protein sequence ID" value="TNN60293.1"/>
    <property type="molecule type" value="Genomic_DNA"/>
</dbReference>
<name>A0A4Z2H5E0_9TELE</name>
<keyword evidence="1" id="KW-0732">Signal</keyword>